<dbReference type="Pfam" id="PF20257">
    <property type="entry name" value="SAM_HAT_C"/>
    <property type="match status" value="1"/>
</dbReference>
<evidence type="ECO:0000313" key="6">
    <source>
        <dbReference type="Proteomes" id="UP000539372"/>
    </source>
</evidence>
<keyword evidence="6" id="KW-1185">Reference proteome</keyword>
<dbReference type="PANTHER" id="PTHR35092">
    <property type="entry name" value="CHLORINASE MJ1651"/>
    <property type="match status" value="1"/>
</dbReference>
<dbReference type="InterPro" id="IPR002747">
    <property type="entry name" value="SAM_OH_AdoTrfase"/>
</dbReference>
<proteinExistence type="inferred from homology"/>
<dbReference type="RefSeq" id="WP_169625722.1">
    <property type="nucleotide sequence ID" value="NZ_JABBNT010000003.1"/>
</dbReference>
<dbReference type="InterPro" id="IPR023227">
    <property type="entry name" value="SAM_OH_AdoTrfase_C_sf"/>
</dbReference>
<dbReference type="PIRSF" id="PIRSF006779">
    <property type="entry name" value="UCP006779"/>
    <property type="match status" value="1"/>
</dbReference>
<accession>A0A7Y0E183</accession>
<evidence type="ECO:0000313" key="5">
    <source>
        <dbReference type="EMBL" id="NMM45379.1"/>
    </source>
</evidence>
<keyword evidence="1" id="KW-0949">S-adenosyl-L-methionine</keyword>
<name>A0A7Y0E183_9PROT</name>
<evidence type="ECO:0000259" key="3">
    <source>
        <dbReference type="Pfam" id="PF01887"/>
    </source>
</evidence>
<evidence type="ECO:0000256" key="1">
    <source>
        <dbReference type="ARBA" id="ARBA00022691"/>
    </source>
</evidence>
<evidence type="ECO:0000256" key="2">
    <source>
        <dbReference type="ARBA" id="ARBA00024035"/>
    </source>
</evidence>
<organism evidence="5 6">
    <name type="scientific">Pacificispira spongiicola</name>
    <dbReference type="NCBI Taxonomy" id="2729598"/>
    <lineage>
        <taxon>Bacteria</taxon>
        <taxon>Pseudomonadati</taxon>
        <taxon>Pseudomonadota</taxon>
        <taxon>Alphaproteobacteria</taxon>
        <taxon>Rhodospirillales</taxon>
        <taxon>Rhodospirillaceae</taxon>
        <taxon>Pacificispira</taxon>
    </lineage>
</organism>
<feature type="domain" description="S-adenosyl-l-methionine hydroxide adenosyltransferase N-terminal" evidence="3">
    <location>
        <begin position="5"/>
        <end position="143"/>
    </location>
</feature>
<dbReference type="EMBL" id="JABBNT010000003">
    <property type="protein sequence ID" value="NMM45379.1"/>
    <property type="molecule type" value="Genomic_DNA"/>
</dbReference>
<dbReference type="SUPFAM" id="SSF102522">
    <property type="entry name" value="Bacterial fluorinating enzyme, N-terminal domain"/>
    <property type="match status" value="1"/>
</dbReference>
<dbReference type="InterPro" id="IPR046469">
    <property type="entry name" value="SAM_HAT_N"/>
</dbReference>
<dbReference type="Gene3D" id="3.40.50.10790">
    <property type="entry name" value="S-adenosyl-l-methionine hydroxide adenosyltransferase, N-terminal"/>
    <property type="match status" value="1"/>
</dbReference>
<dbReference type="Proteomes" id="UP000539372">
    <property type="component" value="Unassembled WGS sequence"/>
</dbReference>
<dbReference type="InterPro" id="IPR046470">
    <property type="entry name" value="SAM_HAT_C"/>
</dbReference>
<comment type="caution">
    <text evidence="5">The sequence shown here is derived from an EMBL/GenBank/DDBJ whole genome shotgun (WGS) entry which is preliminary data.</text>
</comment>
<dbReference type="SUPFAM" id="SSF101852">
    <property type="entry name" value="Bacterial fluorinating enzyme, C-terminal domain"/>
    <property type="match status" value="1"/>
</dbReference>
<dbReference type="AlphaFoldDB" id="A0A7Y0E183"/>
<feature type="domain" description="S-adenosyl-l-methionine hydroxide adenosyltransferase C-terminal" evidence="4">
    <location>
        <begin position="166"/>
        <end position="244"/>
    </location>
</feature>
<sequence>MRSPIFFFTDFRWDGPYVGQMHGAALAANPDAHLVDLMHDAPSRDPKLSAYLLAALLRDLPEGATVVGVVDPGVGSAREALMVDVDGKRLVGPDNGLFEIAMRQAMHVERTALQWRPERLSASFHGRDLFAPAAARWAAGHRPACTPLPAFPENRPGATWPDDLAQVIYIDGYGNAMTGIRAAVLPDPVRLTLSDGSAPPRARTFSDVPERFGFWYENSIGLAEIAVNGGSAAQKYGLRAGSVVDV</sequence>
<dbReference type="PANTHER" id="PTHR35092:SF1">
    <property type="entry name" value="CHLORINASE MJ1651"/>
    <property type="match status" value="1"/>
</dbReference>
<dbReference type="Gene3D" id="2.40.30.90">
    <property type="entry name" value="Bacterial fluorinating enzyme like"/>
    <property type="match status" value="1"/>
</dbReference>
<dbReference type="InterPro" id="IPR023228">
    <property type="entry name" value="SAM_OH_AdoTrfase_N_sf"/>
</dbReference>
<gene>
    <name evidence="5" type="ORF">HH303_12870</name>
</gene>
<protein>
    <submittedName>
        <fullName evidence="5">SAM-dependent chlorinase/fluorinase</fullName>
    </submittedName>
</protein>
<reference evidence="5 6" key="1">
    <citation type="submission" date="2020-04" db="EMBL/GenBank/DDBJ databases">
        <title>Rhodospirillaceae bacterium KN72 isolated from deep sea.</title>
        <authorList>
            <person name="Zhang D.-C."/>
        </authorList>
    </citation>
    <scope>NUCLEOTIDE SEQUENCE [LARGE SCALE GENOMIC DNA]</scope>
    <source>
        <strain evidence="5 6">KN72</strain>
    </source>
</reference>
<dbReference type="Pfam" id="PF01887">
    <property type="entry name" value="SAM_HAT_N"/>
    <property type="match status" value="1"/>
</dbReference>
<evidence type="ECO:0000259" key="4">
    <source>
        <dbReference type="Pfam" id="PF20257"/>
    </source>
</evidence>
<comment type="similarity">
    <text evidence="2">Belongs to the SAM hydrolase / SAM-dependent halogenase family.</text>
</comment>